<feature type="domain" description="Glycosyltransferase 2-like" evidence="1">
    <location>
        <begin position="4"/>
        <end position="147"/>
    </location>
</feature>
<dbReference type="InterPro" id="IPR001173">
    <property type="entry name" value="Glyco_trans_2-like"/>
</dbReference>
<dbReference type="PANTHER" id="PTHR43685:SF2">
    <property type="entry name" value="GLYCOSYLTRANSFERASE 2-LIKE DOMAIN-CONTAINING PROTEIN"/>
    <property type="match status" value="1"/>
</dbReference>
<dbReference type="InterPro" id="IPR029044">
    <property type="entry name" value="Nucleotide-diphossugar_trans"/>
</dbReference>
<sequence>MLTALIPTYNYDIYPLVVELESQLRKANIVFEILCIDDGSLSDLNKENQKINALKNSLFIENKTNIGRSAIRNLLAKKAKHEWLLFLDADTQISNKKFIENYIDEIKPSNQIVYGGICYQKNKPKKNQMLRWVYGNKREALNVTQRNKDKYLRFLTLNFLIKKSVFDQVKFNESIPNSRHEDTLFAYDLKRSEINILHINNPVYHMGIETSKLFIKKSLESVDSIVHLTNNNLIPKKHIKIMKVYDFLKKTFLNSFLIYIYVKHNSFFEKNLLSSRPSLLVFDLYRLSYLCLINKRK</sequence>
<dbReference type="EMBL" id="BAABJH010000001">
    <property type="protein sequence ID" value="GAA4885952.1"/>
    <property type="molecule type" value="Genomic_DNA"/>
</dbReference>
<dbReference type="CDD" id="cd00761">
    <property type="entry name" value="Glyco_tranf_GTA_type"/>
    <property type="match status" value="1"/>
</dbReference>
<reference evidence="3" key="1">
    <citation type="journal article" date="2019" name="Int. J. Syst. Evol. Microbiol.">
        <title>The Global Catalogue of Microorganisms (GCM) 10K type strain sequencing project: providing services to taxonomists for standard genome sequencing and annotation.</title>
        <authorList>
            <consortium name="The Broad Institute Genomics Platform"/>
            <consortium name="The Broad Institute Genome Sequencing Center for Infectious Disease"/>
            <person name="Wu L."/>
            <person name="Ma J."/>
        </authorList>
    </citation>
    <scope>NUCLEOTIDE SEQUENCE [LARGE SCALE GENOMIC DNA]</scope>
    <source>
        <strain evidence="3">JCM 18274</strain>
    </source>
</reference>
<proteinExistence type="predicted"/>
<evidence type="ECO:0000313" key="3">
    <source>
        <dbReference type="Proteomes" id="UP001500433"/>
    </source>
</evidence>
<dbReference type="Proteomes" id="UP001500433">
    <property type="component" value="Unassembled WGS sequence"/>
</dbReference>
<accession>A0ABP9EYW5</accession>
<dbReference type="Gene3D" id="3.90.550.10">
    <property type="entry name" value="Spore Coat Polysaccharide Biosynthesis Protein SpsA, Chain A"/>
    <property type="match status" value="1"/>
</dbReference>
<dbReference type="PANTHER" id="PTHR43685">
    <property type="entry name" value="GLYCOSYLTRANSFERASE"/>
    <property type="match status" value="1"/>
</dbReference>
<name>A0ABP9EYW5_9FLAO</name>
<protein>
    <submittedName>
        <fullName evidence="2">Glycosyltransferase</fullName>
    </submittedName>
</protein>
<dbReference type="InterPro" id="IPR050834">
    <property type="entry name" value="Glycosyltransf_2"/>
</dbReference>
<keyword evidence="3" id="KW-1185">Reference proteome</keyword>
<dbReference type="Pfam" id="PF00535">
    <property type="entry name" value="Glycos_transf_2"/>
    <property type="match status" value="1"/>
</dbReference>
<organism evidence="2 3">
    <name type="scientific">Flaviramulus aquimarinus</name>
    <dbReference type="NCBI Taxonomy" id="1170456"/>
    <lineage>
        <taxon>Bacteria</taxon>
        <taxon>Pseudomonadati</taxon>
        <taxon>Bacteroidota</taxon>
        <taxon>Flavobacteriia</taxon>
        <taxon>Flavobacteriales</taxon>
        <taxon>Flavobacteriaceae</taxon>
        <taxon>Flaviramulus</taxon>
    </lineage>
</organism>
<gene>
    <name evidence="2" type="ORF">GCM10023311_05950</name>
</gene>
<dbReference type="SUPFAM" id="SSF53448">
    <property type="entry name" value="Nucleotide-diphospho-sugar transferases"/>
    <property type="match status" value="1"/>
</dbReference>
<evidence type="ECO:0000313" key="2">
    <source>
        <dbReference type="EMBL" id="GAA4885952.1"/>
    </source>
</evidence>
<evidence type="ECO:0000259" key="1">
    <source>
        <dbReference type="Pfam" id="PF00535"/>
    </source>
</evidence>
<comment type="caution">
    <text evidence="2">The sequence shown here is derived from an EMBL/GenBank/DDBJ whole genome shotgun (WGS) entry which is preliminary data.</text>
</comment>
<dbReference type="RefSeq" id="WP_345272549.1">
    <property type="nucleotide sequence ID" value="NZ_BAABJH010000001.1"/>
</dbReference>